<proteinExistence type="predicted"/>
<evidence type="ECO:0000313" key="2">
    <source>
        <dbReference type="Proteomes" id="UP000030856"/>
    </source>
</evidence>
<accession>A0A0B0HB99</accession>
<evidence type="ECO:0000313" key="1">
    <source>
        <dbReference type="EMBL" id="KHF26340.1"/>
    </source>
</evidence>
<dbReference type="STRING" id="2340.JV46_22140"/>
<protein>
    <recommendedName>
        <fullName evidence="3">DUF945 domain-containing protein</fullName>
    </recommendedName>
</protein>
<sequence length="538" mass="58698">MTASHKVKPYVKKSLKKRVSAALLLSACTLQPALLQATEEKPAVQPDAIATPKLTVVPATPGSQEEMVLKALVGSLKSAHGVPRELSLQVGKPIEAVRKGEIIEVALLDTRLTDPAGNGIQFGDFVYRTTPGEDEKFSYQLTIPSQWIILDKGKPLLTVDIADQHCNGSYWQLLSTGTDCRLESITVQTIEKINLRKGPYLTINSVSFQQAVTEQDGVIGGKSDFNASGIHFDSGSGQQVEVEKIISNASLEKFSLPLLLSLMEQMDALVNIEQEELDKAENQKLVLNYILGLLRTASGSSLTSDGRIVNLTYSEDGLQVASLDEIGSLASYTGQEELSDLRGSFHFRNLHLSLPQVTAELQPISLQLDITVARLPLIRFLESLATLLPVGESDRQLIGQLLQKILLQQPPLLKINKLQIAGGKFDLQFIGTVEPLLPPDSDPKQFLANSDTPLDFLDGHLKGTINGLDFISTQAAQRSQQQPELMQVVLVTSLIRGFGEAIEKDQYAYDIVFSPEKGLVINGKDMSMLLMGLQAPQP</sequence>
<name>A0A0B0HB99_SOVGS</name>
<keyword evidence="2" id="KW-1185">Reference proteome</keyword>
<dbReference type="Proteomes" id="UP000030856">
    <property type="component" value="Unassembled WGS sequence"/>
</dbReference>
<dbReference type="EMBL" id="JRAA01000001">
    <property type="protein sequence ID" value="KHF26340.1"/>
    <property type="molecule type" value="Genomic_DNA"/>
</dbReference>
<dbReference type="RefSeq" id="WP_043116094.1">
    <property type="nucleotide sequence ID" value="NZ_JRAA01000001.1"/>
</dbReference>
<reference evidence="1 2" key="1">
    <citation type="journal article" date="2014" name="BMC Genomics">
        <title>The genome of the intracellular bacterium of the coastal bivalve, Solemya velum: a blueprint for thriving in and out of symbiosis.</title>
        <authorList>
            <person name="Dmytrenko O."/>
            <person name="Russell S.L."/>
            <person name="Loo W.T."/>
            <person name="Fontanez K.M."/>
            <person name="Liao L."/>
            <person name="Roeselers G."/>
            <person name="Sharma R."/>
            <person name="Stewart F.J."/>
            <person name="Newton I.L."/>
            <person name="Woyke T."/>
            <person name="Wu D."/>
            <person name="Lang J.M."/>
            <person name="Eisen J.A."/>
            <person name="Cavanaugh C.M."/>
        </authorList>
    </citation>
    <scope>NUCLEOTIDE SEQUENCE [LARGE SCALE GENOMIC DNA]</scope>
    <source>
        <strain evidence="1 2">WH</strain>
    </source>
</reference>
<organism evidence="1 2">
    <name type="scientific">Solemya velum gill symbiont</name>
    <dbReference type="NCBI Taxonomy" id="2340"/>
    <lineage>
        <taxon>Bacteria</taxon>
        <taxon>Pseudomonadati</taxon>
        <taxon>Pseudomonadota</taxon>
        <taxon>Gammaproteobacteria</taxon>
        <taxon>sulfur-oxidizing symbionts</taxon>
    </lineage>
</organism>
<comment type="caution">
    <text evidence="1">The sequence shown here is derived from an EMBL/GenBank/DDBJ whole genome shotgun (WGS) entry which is preliminary data.</text>
</comment>
<dbReference type="AlphaFoldDB" id="A0A0B0HB99"/>
<gene>
    <name evidence="1" type="ORF">JV46_22140</name>
</gene>
<evidence type="ECO:0008006" key="3">
    <source>
        <dbReference type="Google" id="ProtNLM"/>
    </source>
</evidence>